<evidence type="ECO:0000256" key="1">
    <source>
        <dbReference type="ARBA" id="ARBA00023025"/>
    </source>
</evidence>
<sequence length="120" mass="13770">MSDDSKNEQKVIKETIRDLISALEIRQLQSTELLDIIDVLSQVRTKLDSEKNPPALVNRLVNYIRSVSIKGKIHFLSNEEKLIIKLSLIGQKAGLNGLYMADFSDKTQFYSYLEKMPNRN</sequence>
<dbReference type="SUPFAM" id="SSF109797">
    <property type="entry name" value="Bacteriocin immunity protein-like"/>
    <property type="match status" value="1"/>
</dbReference>
<dbReference type="GO" id="GO:0030153">
    <property type="term" value="P:bacteriocin immunity"/>
    <property type="evidence" value="ECO:0007669"/>
    <property type="project" value="UniProtKB-KW"/>
</dbReference>
<dbReference type="EMBL" id="SRRQ01000014">
    <property type="protein sequence ID" value="TWW10366.1"/>
    <property type="molecule type" value="Genomic_DNA"/>
</dbReference>
<dbReference type="Gene3D" id="1.20.1440.50">
    <property type="entry name" value="Ta0600-like"/>
    <property type="match status" value="1"/>
</dbReference>
<protein>
    <submittedName>
        <fullName evidence="2">Bacteriocin immunity protein</fullName>
    </submittedName>
</protein>
<evidence type="ECO:0000313" key="2">
    <source>
        <dbReference type="EMBL" id="TWW10366.1"/>
    </source>
</evidence>
<dbReference type="Proteomes" id="UP000321659">
    <property type="component" value="Unassembled WGS sequence"/>
</dbReference>
<keyword evidence="1" id="KW-0079">Bacteriocin immunity</keyword>
<comment type="caution">
    <text evidence="2">The sequence shown here is derived from an EMBL/GenBank/DDBJ whole genome shotgun (WGS) entry which is preliminary data.</text>
</comment>
<dbReference type="InterPro" id="IPR023130">
    <property type="entry name" value="Ta0600-like_sf"/>
</dbReference>
<evidence type="ECO:0000313" key="3">
    <source>
        <dbReference type="Proteomes" id="UP000321659"/>
    </source>
</evidence>
<dbReference type="GeneID" id="83549132"/>
<dbReference type="InterPro" id="IPR015046">
    <property type="entry name" value="LciA_Immunity-like"/>
</dbReference>
<gene>
    <name evidence="2" type="ORF">LABALGLTS371_14370</name>
</gene>
<dbReference type="Pfam" id="PF08951">
    <property type="entry name" value="EntA_Immun"/>
    <property type="match status" value="1"/>
</dbReference>
<dbReference type="RefSeq" id="WP_112251229.1">
    <property type="nucleotide sequence ID" value="NZ_CBCRTS010000008.1"/>
</dbReference>
<proteinExistence type="predicted"/>
<dbReference type="AlphaFoldDB" id="A0A2C8ERW5"/>
<name>A0A2C8ERW5_9LACO</name>
<organism evidence="2 3">
    <name type="scientific">Dellaglioa algida</name>
    <dbReference type="NCBI Taxonomy" id="105612"/>
    <lineage>
        <taxon>Bacteria</taxon>
        <taxon>Bacillati</taxon>
        <taxon>Bacillota</taxon>
        <taxon>Bacilli</taxon>
        <taxon>Lactobacillales</taxon>
        <taxon>Lactobacillaceae</taxon>
        <taxon>Dellaglioa</taxon>
    </lineage>
</organism>
<accession>A0A2C8ERW5</accession>
<reference evidence="2 3" key="1">
    <citation type="submission" date="2019-04" db="EMBL/GenBank/DDBJ databases">
        <title>In vitro growth and metabolic characteristics of meat-borne Lactobacillus algidus strains.</title>
        <authorList>
            <person name="Sade E."/>
            <person name="Per J."/>
            <person name="Tytti H."/>
            <person name="Johanna B.K."/>
        </authorList>
    </citation>
    <scope>NUCLEOTIDE SEQUENCE [LARGE SCALE GENOMIC DNA]</scope>
    <source>
        <strain evidence="2 3">LTS37-1</strain>
    </source>
</reference>